<feature type="non-terminal residue" evidence="2">
    <location>
        <position position="24"/>
    </location>
</feature>
<protein>
    <submittedName>
        <fullName evidence="2">Uncharacterized protein</fullName>
    </submittedName>
</protein>
<proteinExistence type="predicted"/>
<organism evidence="2 3">
    <name type="scientific">Trifolium medium</name>
    <dbReference type="NCBI Taxonomy" id="97028"/>
    <lineage>
        <taxon>Eukaryota</taxon>
        <taxon>Viridiplantae</taxon>
        <taxon>Streptophyta</taxon>
        <taxon>Embryophyta</taxon>
        <taxon>Tracheophyta</taxon>
        <taxon>Spermatophyta</taxon>
        <taxon>Magnoliopsida</taxon>
        <taxon>eudicotyledons</taxon>
        <taxon>Gunneridae</taxon>
        <taxon>Pentapetalae</taxon>
        <taxon>rosids</taxon>
        <taxon>fabids</taxon>
        <taxon>Fabales</taxon>
        <taxon>Fabaceae</taxon>
        <taxon>Papilionoideae</taxon>
        <taxon>50 kb inversion clade</taxon>
        <taxon>NPAAA clade</taxon>
        <taxon>Hologalegina</taxon>
        <taxon>IRL clade</taxon>
        <taxon>Trifolieae</taxon>
        <taxon>Trifolium</taxon>
    </lineage>
</organism>
<reference evidence="2 3" key="1">
    <citation type="journal article" date="2018" name="Front. Plant Sci.">
        <title>Red Clover (Trifolium pratense) and Zigzag Clover (T. medium) - A Picture of Genomic Similarities and Differences.</title>
        <authorList>
            <person name="Dluhosova J."/>
            <person name="Istvanek J."/>
            <person name="Nedelnik J."/>
            <person name="Repkova J."/>
        </authorList>
    </citation>
    <scope>NUCLEOTIDE SEQUENCE [LARGE SCALE GENOMIC DNA]</scope>
    <source>
        <strain evidence="3">cv. 10/8</strain>
        <tissue evidence="2">Leaf</tissue>
    </source>
</reference>
<feature type="region of interest" description="Disordered" evidence="1">
    <location>
        <begin position="1"/>
        <end position="24"/>
    </location>
</feature>
<dbReference type="EMBL" id="LXQA010966577">
    <property type="protein sequence ID" value="MCI79122.1"/>
    <property type="molecule type" value="Genomic_DNA"/>
</dbReference>
<sequence>MKSTTRSLIQPSLASVQPAAPVQP</sequence>
<dbReference type="Proteomes" id="UP000265520">
    <property type="component" value="Unassembled WGS sequence"/>
</dbReference>
<dbReference type="AlphaFoldDB" id="A0A392UVG9"/>
<evidence type="ECO:0000313" key="3">
    <source>
        <dbReference type="Proteomes" id="UP000265520"/>
    </source>
</evidence>
<gene>
    <name evidence="2" type="ORF">A2U01_0100393</name>
</gene>
<name>A0A392UVG9_9FABA</name>
<evidence type="ECO:0000313" key="2">
    <source>
        <dbReference type="EMBL" id="MCI79122.1"/>
    </source>
</evidence>
<comment type="caution">
    <text evidence="2">The sequence shown here is derived from an EMBL/GenBank/DDBJ whole genome shotgun (WGS) entry which is preliminary data.</text>
</comment>
<feature type="compositionally biased region" description="Polar residues" evidence="1">
    <location>
        <begin position="1"/>
        <end position="15"/>
    </location>
</feature>
<evidence type="ECO:0000256" key="1">
    <source>
        <dbReference type="SAM" id="MobiDB-lite"/>
    </source>
</evidence>
<accession>A0A392UVG9</accession>
<keyword evidence="3" id="KW-1185">Reference proteome</keyword>